<dbReference type="InterPro" id="IPR016181">
    <property type="entry name" value="Acyl_CoA_acyltransferase"/>
</dbReference>
<dbReference type="GO" id="GO:0016747">
    <property type="term" value="F:acyltransferase activity, transferring groups other than amino-acyl groups"/>
    <property type="evidence" value="ECO:0007669"/>
    <property type="project" value="InterPro"/>
</dbReference>
<dbReference type="KEGG" id="plon:Pla110_28460"/>
<keyword evidence="5" id="KW-1185">Reference proteome</keyword>
<sequence length="140" mass="15751">MSNNLDDVRIRQAILTDLDKLQDFITPFVEQNKILPRTVDELNLLAHSGFVALKGDELIGFAALEIYSPKLAEIRSLVVQDEWQGIGVGKKLVQSCVDMARNKNILEVMVVTASDDFFQSCGFDYTLPGQKKALFMQTRE</sequence>
<reference evidence="4 5" key="1">
    <citation type="submission" date="2019-02" db="EMBL/GenBank/DDBJ databases">
        <title>Deep-cultivation of Planctomycetes and their phenomic and genomic characterization uncovers novel biology.</title>
        <authorList>
            <person name="Wiegand S."/>
            <person name="Jogler M."/>
            <person name="Boedeker C."/>
            <person name="Pinto D."/>
            <person name="Vollmers J."/>
            <person name="Rivas-Marin E."/>
            <person name="Kohn T."/>
            <person name="Peeters S.H."/>
            <person name="Heuer A."/>
            <person name="Rast P."/>
            <person name="Oberbeckmann S."/>
            <person name="Bunk B."/>
            <person name="Jeske O."/>
            <person name="Meyerdierks A."/>
            <person name="Storesund J.E."/>
            <person name="Kallscheuer N."/>
            <person name="Luecker S."/>
            <person name="Lage O.M."/>
            <person name="Pohl T."/>
            <person name="Merkel B.J."/>
            <person name="Hornburger P."/>
            <person name="Mueller R.-W."/>
            <person name="Bruemmer F."/>
            <person name="Labrenz M."/>
            <person name="Spormann A.M."/>
            <person name="Op den Camp H."/>
            <person name="Overmann J."/>
            <person name="Amann R."/>
            <person name="Jetten M.S.M."/>
            <person name="Mascher T."/>
            <person name="Medema M.H."/>
            <person name="Devos D.P."/>
            <person name="Kaster A.-K."/>
            <person name="Ovreas L."/>
            <person name="Rohde M."/>
            <person name="Galperin M.Y."/>
            <person name="Jogler C."/>
        </authorList>
    </citation>
    <scope>NUCLEOTIDE SEQUENCE [LARGE SCALE GENOMIC DNA]</scope>
    <source>
        <strain evidence="4 5">Pla110</strain>
    </source>
</reference>
<evidence type="ECO:0000259" key="3">
    <source>
        <dbReference type="PROSITE" id="PS51186"/>
    </source>
</evidence>
<dbReference type="OrthoDB" id="9775804at2"/>
<dbReference type="Gene3D" id="3.40.630.30">
    <property type="match status" value="1"/>
</dbReference>
<dbReference type="InterPro" id="IPR000182">
    <property type="entry name" value="GNAT_dom"/>
</dbReference>
<dbReference type="InterPro" id="IPR050832">
    <property type="entry name" value="Bact_Acetyltransf"/>
</dbReference>
<dbReference type="AlphaFoldDB" id="A0A518CPG4"/>
<evidence type="ECO:0000256" key="2">
    <source>
        <dbReference type="ARBA" id="ARBA00023315"/>
    </source>
</evidence>
<evidence type="ECO:0000256" key="1">
    <source>
        <dbReference type="ARBA" id="ARBA00022679"/>
    </source>
</evidence>
<dbReference type="PROSITE" id="PS51186">
    <property type="entry name" value="GNAT"/>
    <property type="match status" value="1"/>
</dbReference>
<evidence type="ECO:0000313" key="5">
    <source>
        <dbReference type="Proteomes" id="UP000317178"/>
    </source>
</evidence>
<dbReference type="EMBL" id="CP036281">
    <property type="protein sequence ID" value="QDU81109.1"/>
    <property type="molecule type" value="Genomic_DNA"/>
</dbReference>
<dbReference type="Proteomes" id="UP000317178">
    <property type="component" value="Chromosome"/>
</dbReference>
<dbReference type="CDD" id="cd04301">
    <property type="entry name" value="NAT_SF"/>
    <property type="match status" value="1"/>
</dbReference>
<dbReference type="PANTHER" id="PTHR43877:SF8">
    <property type="entry name" value="N-ACETYLGLUTAMATE SYNTHASE-RELATED"/>
    <property type="match status" value="1"/>
</dbReference>
<keyword evidence="1 4" id="KW-0808">Transferase</keyword>
<proteinExistence type="predicted"/>
<dbReference type="Pfam" id="PF00583">
    <property type="entry name" value="Acetyltransf_1"/>
    <property type="match status" value="1"/>
</dbReference>
<gene>
    <name evidence="4" type="ORF">Pla110_28460</name>
</gene>
<name>A0A518CPG4_9PLAN</name>
<keyword evidence="2" id="KW-0012">Acyltransferase</keyword>
<evidence type="ECO:0000313" key="4">
    <source>
        <dbReference type="EMBL" id="QDU81109.1"/>
    </source>
</evidence>
<organism evidence="4 5">
    <name type="scientific">Polystyrenella longa</name>
    <dbReference type="NCBI Taxonomy" id="2528007"/>
    <lineage>
        <taxon>Bacteria</taxon>
        <taxon>Pseudomonadati</taxon>
        <taxon>Planctomycetota</taxon>
        <taxon>Planctomycetia</taxon>
        <taxon>Planctomycetales</taxon>
        <taxon>Planctomycetaceae</taxon>
        <taxon>Polystyrenella</taxon>
    </lineage>
</organism>
<dbReference type="PANTHER" id="PTHR43877">
    <property type="entry name" value="AMINOALKYLPHOSPHONATE N-ACETYLTRANSFERASE-RELATED-RELATED"/>
    <property type="match status" value="1"/>
</dbReference>
<protein>
    <submittedName>
        <fullName evidence="4">Acetyltransferase</fullName>
    </submittedName>
</protein>
<feature type="domain" description="N-acetyltransferase" evidence="3">
    <location>
        <begin position="8"/>
        <end position="140"/>
    </location>
</feature>
<dbReference type="RefSeq" id="WP_144996323.1">
    <property type="nucleotide sequence ID" value="NZ_CP036281.1"/>
</dbReference>
<dbReference type="SUPFAM" id="SSF55729">
    <property type="entry name" value="Acyl-CoA N-acyltransferases (Nat)"/>
    <property type="match status" value="1"/>
</dbReference>
<accession>A0A518CPG4</accession>